<accession>A0A833S984</accession>
<dbReference type="Proteomes" id="UP000602510">
    <property type="component" value="Unassembled WGS sequence"/>
</dbReference>
<name>A0A833S984_PHYIN</name>
<organism evidence="3 4">
    <name type="scientific">Phytophthora infestans</name>
    <name type="common">Potato late blight agent</name>
    <name type="synonym">Botrytis infestans</name>
    <dbReference type="NCBI Taxonomy" id="4787"/>
    <lineage>
        <taxon>Eukaryota</taxon>
        <taxon>Sar</taxon>
        <taxon>Stramenopiles</taxon>
        <taxon>Oomycota</taxon>
        <taxon>Peronosporomycetes</taxon>
        <taxon>Peronosporales</taxon>
        <taxon>Peronosporaceae</taxon>
        <taxon>Phytophthora</taxon>
    </lineage>
</organism>
<feature type="region of interest" description="Disordered" evidence="1">
    <location>
        <begin position="27"/>
        <end position="49"/>
    </location>
</feature>
<evidence type="ECO:0000256" key="1">
    <source>
        <dbReference type="SAM" id="MobiDB-lite"/>
    </source>
</evidence>
<evidence type="ECO:0008006" key="5">
    <source>
        <dbReference type="Google" id="ProtNLM"/>
    </source>
</evidence>
<feature type="chain" id="PRO_5032495053" description="RxLR effector protein" evidence="2">
    <location>
        <begin position="23"/>
        <end position="105"/>
    </location>
</feature>
<dbReference type="AlphaFoldDB" id="A0A833S984"/>
<dbReference type="EMBL" id="WSZM01000092">
    <property type="protein sequence ID" value="KAF4043167.1"/>
    <property type="molecule type" value="Genomic_DNA"/>
</dbReference>
<evidence type="ECO:0000313" key="3">
    <source>
        <dbReference type="EMBL" id="KAF4043167.1"/>
    </source>
</evidence>
<keyword evidence="2" id="KW-0732">Signal</keyword>
<keyword evidence="4" id="KW-1185">Reference proteome</keyword>
<evidence type="ECO:0000313" key="4">
    <source>
        <dbReference type="Proteomes" id="UP000602510"/>
    </source>
</evidence>
<protein>
    <recommendedName>
        <fullName evidence="5">RxLR effector protein</fullName>
    </recommendedName>
</protein>
<gene>
    <name evidence="3" type="ORF">GN244_ATG04649</name>
</gene>
<reference evidence="3" key="1">
    <citation type="submission" date="2020-04" db="EMBL/GenBank/DDBJ databases">
        <title>Hybrid Assembly of Korean Phytophthora infestans isolates.</title>
        <authorList>
            <person name="Prokchorchik M."/>
            <person name="Lee Y."/>
            <person name="Seo J."/>
            <person name="Cho J.-H."/>
            <person name="Park Y.-E."/>
            <person name="Jang D.-C."/>
            <person name="Im J.-S."/>
            <person name="Choi J.-G."/>
            <person name="Park H.-J."/>
            <person name="Lee G.-B."/>
            <person name="Lee Y.-G."/>
            <person name="Hong S.-Y."/>
            <person name="Cho K."/>
            <person name="Sohn K.H."/>
        </authorList>
    </citation>
    <scope>NUCLEOTIDE SEQUENCE</scope>
    <source>
        <strain evidence="3">KR_1_A1</strain>
    </source>
</reference>
<comment type="caution">
    <text evidence="3">The sequence shown here is derived from an EMBL/GenBank/DDBJ whole genome shotgun (WGS) entry which is preliminary data.</text>
</comment>
<proteinExistence type="predicted"/>
<feature type="signal peptide" evidence="2">
    <location>
        <begin position="1"/>
        <end position="22"/>
    </location>
</feature>
<sequence length="105" mass="11661">MLGKRIISLVVCIALATSITVAAPSKTIPHDNIRSSSQPHNSMDTSNLQVISKNDVSIDTTTKETIKSDEAEERGLSNRMEHLKKWLTRHPYSLEKLMAVVTAIF</sequence>
<evidence type="ECO:0000256" key="2">
    <source>
        <dbReference type="SAM" id="SignalP"/>
    </source>
</evidence>
<feature type="compositionally biased region" description="Polar residues" evidence="1">
    <location>
        <begin position="34"/>
        <end position="49"/>
    </location>
</feature>